<evidence type="ECO:0000313" key="2">
    <source>
        <dbReference type="EMBL" id="CRK48715.1"/>
    </source>
</evidence>
<dbReference type="EMBL" id="CVQI01037828">
    <property type="protein sequence ID" value="CRK48715.1"/>
    <property type="molecule type" value="Genomic_DNA"/>
</dbReference>
<name>A0A0G4NQI6_VERLO</name>
<feature type="transmembrane region" description="Helical" evidence="1">
    <location>
        <begin position="20"/>
        <end position="39"/>
    </location>
</feature>
<dbReference type="Proteomes" id="UP000045706">
    <property type="component" value="Unassembled WGS sequence"/>
</dbReference>
<gene>
    <name evidence="2" type="ORF">BN1723_008162</name>
</gene>
<keyword evidence="1" id="KW-0812">Transmembrane</keyword>
<keyword evidence="1" id="KW-0472">Membrane</keyword>
<organism evidence="2 3">
    <name type="scientific">Verticillium longisporum</name>
    <name type="common">Verticillium dahliae var. longisporum</name>
    <dbReference type="NCBI Taxonomy" id="100787"/>
    <lineage>
        <taxon>Eukaryota</taxon>
        <taxon>Fungi</taxon>
        <taxon>Dikarya</taxon>
        <taxon>Ascomycota</taxon>
        <taxon>Pezizomycotina</taxon>
        <taxon>Sordariomycetes</taxon>
        <taxon>Hypocreomycetidae</taxon>
        <taxon>Glomerellales</taxon>
        <taxon>Plectosphaerellaceae</taxon>
        <taxon>Verticillium</taxon>
    </lineage>
</organism>
<accession>A0A0G4NQI6</accession>
<dbReference type="AlphaFoldDB" id="A0A0G4NQI6"/>
<protein>
    <submittedName>
        <fullName evidence="2">Uncharacterized protein</fullName>
    </submittedName>
</protein>
<proteinExistence type="predicted"/>
<feature type="transmembrane region" description="Helical" evidence="1">
    <location>
        <begin position="59"/>
        <end position="81"/>
    </location>
</feature>
<keyword evidence="1" id="KW-1133">Transmembrane helix</keyword>
<evidence type="ECO:0000256" key="1">
    <source>
        <dbReference type="SAM" id="Phobius"/>
    </source>
</evidence>
<evidence type="ECO:0000313" key="3">
    <source>
        <dbReference type="Proteomes" id="UP000045706"/>
    </source>
</evidence>
<sequence length="110" mass="11984">MELPRYLRRPPIRTFALRPLLIPLPLLAVLTLAVIVVHADVNTALLFSQCHARSRLPSVSWIPGLGATLCFALSFFQLALASVRSGGKDMRSGIHDNANHVVAPDLPPLI</sequence>
<reference evidence="3" key="1">
    <citation type="submission" date="2015-05" db="EMBL/GenBank/DDBJ databases">
        <authorList>
            <person name="Fogelqvist Johan"/>
        </authorList>
    </citation>
    <scope>NUCLEOTIDE SEQUENCE [LARGE SCALE GENOMIC DNA]</scope>
</reference>